<feature type="non-terminal residue" evidence="1">
    <location>
        <position position="46"/>
    </location>
</feature>
<sequence>MLRVTKFLPRLAGQRQAASLVTGKYSSIFENQTNILSNGLASQLRH</sequence>
<reference evidence="1 2" key="1">
    <citation type="journal article" date="2015" name="Nat. Commun.">
        <title>Lucilia cuprina genome unlocks parasitic fly biology to underpin future interventions.</title>
        <authorList>
            <person name="Anstead C.A."/>
            <person name="Korhonen P.K."/>
            <person name="Young N.D."/>
            <person name="Hall R.S."/>
            <person name="Jex A.R."/>
            <person name="Murali S.C."/>
            <person name="Hughes D.S."/>
            <person name="Lee S.F."/>
            <person name="Perry T."/>
            <person name="Stroehlein A.J."/>
            <person name="Ansell B.R."/>
            <person name="Breugelmans B."/>
            <person name="Hofmann A."/>
            <person name="Qu J."/>
            <person name="Dugan S."/>
            <person name="Lee S.L."/>
            <person name="Chao H."/>
            <person name="Dinh H."/>
            <person name="Han Y."/>
            <person name="Doddapaneni H.V."/>
            <person name="Worley K.C."/>
            <person name="Muzny D.M."/>
            <person name="Ioannidis P."/>
            <person name="Waterhouse R.M."/>
            <person name="Zdobnov E.M."/>
            <person name="James P.J."/>
            <person name="Bagnall N.H."/>
            <person name="Kotze A.C."/>
            <person name="Gibbs R.A."/>
            <person name="Richards S."/>
            <person name="Batterham P."/>
            <person name="Gasser R.B."/>
        </authorList>
    </citation>
    <scope>NUCLEOTIDE SEQUENCE [LARGE SCALE GENOMIC DNA]</scope>
    <source>
        <strain evidence="1 2">LS</strain>
        <tissue evidence="1">Full body</tissue>
    </source>
</reference>
<protein>
    <submittedName>
        <fullName evidence="1">Uncharacterized protein</fullName>
    </submittedName>
</protein>
<comment type="caution">
    <text evidence="1">The sequence shown here is derived from an EMBL/GenBank/DDBJ whole genome shotgun (WGS) entry which is preliminary data.</text>
</comment>
<dbReference type="EMBL" id="JRES01000644">
    <property type="protein sequence ID" value="KNC29661.1"/>
    <property type="molecule type" value="Genomic_DNA"/>
</dbReference>
<dbReference type="Proteomes" id="UP000037069">
    <property type="component" value="Unassembled WGS sequence"/>
</dbReference>
<evidence type="ECO:0000313" key="2">
    <source>
        <dbReference type="Proteomes" id="UP000037069"/>
    </source>
</evidence>
<gene>
    <name evidence="1" type="ORF">FF38_08665</name>
</gene>
<evidence type="ECO:0000313" key="1">
    <source>
        <dbReference type="EMBL" id="KNC29661.1"/>
    </source>
</evidence>
<name>A0A0L0CBM8_LUCCU</name>
<organism evidence="1 2">
    <name type="scientific">Lucilia cuprina</name>
    <name type="common">Green bottle fly</name>
    <name type="synonym">Australian sheep blowfly</name>
    <dbReference type="NCBI Taxonomy" id="7375"/>
    <lineage>
        <taxon>Eukaryota</taxon>
        <taxon>Metazoa</taxon>
        <taxon>Ecdysozoa</taxon>
        <taxon>Arthropoda</taxon>
        <taxon>Hexapoda</taxon>
        <taxon>Insecta</taxon>
        <taxon>Pterygota</taxon>
        <taxon>Neoptera</taxon>
        <taxon>Endopterygota</taxon>
        <taxon>Diptera</taxon>
        <taxon>Brachycera</taxon>
        <taxon>Muscomorpha</taxon>
        <taxon>Oestroidea</taxon>
        <taxon>Calliphoridae</taxon>
        <taxon>Luciliinae</taxon>
        <taxon>Lucilia</taxon>
    </lineage>
</organism>
<dbReference type="AlphaFoldDB" id="A0A0L0CBM8"/>
<accession>A0A0L0CBM8</accession>
<proteinExistence type="predicted"/>
<dbReference type="OrthoDB" id="2401965at2759"/>
<keyword evidence="2" id="KW-1185">Reference proteome</keyword>